<evidence type="ECO:0000313" key="3">
    <source>
        <dbReference type="Proteomes" id="UP000735302"/>
    </source>
</evidence>
<evidence type="ECO:0000313" key="2">
    <source>
        <dbReference type="EMBL" id="GFO17920.1"/>
    </source>
</evidence>
<dbReference type="InterPro" id="IPR041588">
    <property type="entry name" value="Integrase_H2C2"/>
</dbReference>
<dbReference type="InterPro" id="IPR043502">
    <property type="entry name" value="DNA/RNA_pol_sf"/>
</dbReference>
<gene>
    <name evidence="2" type="ORF">PoB_004442500</name>
</gene>
<dbReference type="InterPro" id="IPR001584">
    <property type="entry name" value="Integrase_cat-core"/>
</dbReference>
<dbReference type="Gene3D" id="1.10.340.70">
    <property type="match status" value="1"/>
</dbReference>
<protein>
    <submittedName>
        <fullName evidence="2">Gypsy retrotransposon integrase-like protein 1</fullName>
    </submittedName>
</protein>
<dbReference type="Proteomes" id="UP000735302">
    <property type="component" value="Unassembled WGS sequence"/>
</dbReference>
<dbReference type="GO" id="GO:0003676">
    <property type="term" value="F:nucleic acid binding"/>
    <property type="evidence" value="ECO:0007669"/>
    <property type="project" value="InterPro"/>
</dbReference>
<sequence length="391" mass="44256">MRQEVLQACHDSPIAEHLGINATKKRVCSRFSWPGIIRDENKYVKSCDVCQRNCNKLPNLPIQIADIIDKPFDKVAIDIVGPMMMSDSKNRFILTLVDAATRWPEVVPLKSISTTDVANALFDIFTRLGLPKEILSDNGQQLVSKAMEEVMTVMGIQRRLSTPYHAQSNGMVERFNGSLKTMLRKLCTEKPQTWVKMIPAVLFAYREIPNVTTGYPPFMLIKSWEEHLEHIEKTLSALSEAGFTVKPSKTIVGCEHINFLGHIVGEGQLKSDENKTEKIRNLKVPITKKEVRSVLGLLNYYRRFLHNFSAIAQPLAELTKKSSPNKIVWTPECQEIWDAIKKCLTSEPILKVPDPSKPFVVQTDASNKAIAGTLLQNMREHFTPVSTHQEY</sequence>
<dbReference type="PROSITE" id="PS50994">
    <property type="entry name" value="INTEGRASE"/>
    <property type="match status" value="1"/>
</dbReference>
<proteinExistence type="predicted"/>
<dbReference type="PANTHER" id="PTHR37984">
    <property type="entry name" value="PROTEIN CBG26694"/>
    <property type="match status" value="1"/>
</dbReference>
<dbReference type="Pfam" id="PF00665">
    <property type="entry name" value="rve"/>
    <property type="match status" value="1"/>
</dbReference>
<dbReference type="Gene3D" id="3.30.70.270">
    <property type="match status" value="2"/>
</dbReference>
<evidence type="ECO:0000259" key="1">
    <source>
        <dbReference type="PROSITE" id="PS50994"/>
    </source>
</evidence>
<keyword evidence="3" id="KW-1185">Reference proteome</keyword>
<dbReference type="Pfam" id="PF17921">
    <property type="entry name" value="Integrase_H2C2"/>
    <property type="match status" value="1"/>
</dbReference>
<accession>A0AAV4BBC2</accession>
<dbReference type="InterPro" id="IPR012337">
    <property type="entry name" value="RNaseH-like_sf"/>
</dbReference>
<dbReference type="InterPro" id="IPR036397">
    <property type="entry name" value="RNaseH_sf"/>
</dbReference>
<feature type="domain" description="Integrase catalytic" evidence="1">
    <location>
        <begin position="67"/>
        <end position="225"/>
    </location>
</feature>
<dbReference type="SUPFAM" id="SSF53098">
    <property type="entry name" value="Ribonuclease H-like"/>
    <property type="match status" value="1"/>
</dbReference>
<organism evidence="2 3">
    <name type="scientific">Plakobranchus ocellatus</name>
    <dbReference type="NCBI Taxonomy" id="259542"/>
    <lineage>
        <taxon>Eukaryota</taxon>
        <taxon>Metazoa</taxon>
        <taxon>Spiralia</taxon>
        <taxon>Lophotrochozoa</taxon>
        <taxon>Mollusca</taxon>
        <taxon>Gastropoda</taxon>
        <taxon>Heterobranchia</taxon>
        <taxon>Euthyneura</taxon>
        <taxon>Panpulmonata</taxon>
        <taxon>Sacoglossa</taxon>
        <taxon>Placobranchoidea</taxon>
        <taxon>Plakobranchidae</taxon>
        <taxon>Plakobranchus</taxon>
    </lineage>
</organism>
<dbReference type="FunFam" id="3.30.70.270:FF:000026">
    <property type="entry name" value="Transposon Ty3-G Gag-Pol polyprotein"/>
    <property type="match status" value="1"/>
</dbReference>
<dbReference type="InterPro" id="IPR043128">
    <property type="entry name" value="Rev_trsase/Diguanyl_cyclase"/>
</dbReference>
<dbReference type="FunFam" id="3.30.420.10:FF:000032">
    <property type="entry name" value="Retrovirus-related Pol polyprotein from transposon 297-like Protein"/>
    <property type="match status" value="1"/>
</dbReference>
<dbReference type="PANTHER" id="PTHR37984:SF15">
    <property type="entry name" value="INTEGRASE CATALYTIC DOMAIN-CONTAINING PROTEIN"/>
    <property type="match status" value="1"/>
</dbReference>
<dbReference type="GO" id="GO:0015074">
    <property type="term" value="P:DNA integration"/>
    <property type="evidence" value="ECO:0007669"/>
    <property type="project" value="InterPro"/>
</dbReference>
<reference evidence="2 3" key="1">
    <citation type="journal article" date="2021" name="Elife">
        <title>Chloroplast acquisition without the gene transfer in kleptoplastic sea slugs, Plakobranchus ocellatus.</title>
        <authorList>
            <person name="Maeda T."/>
            <person name="Takahashi S."/>
            <person name="Yoshida T."/>
            <person name="Shimamura S."/>
            <person name="Takaki Y."/>
            <person name="Nagai Y."/>
            <person name="Toyoda A."/>
            <person name="Suzuki Y."/>
            <person name="Arimoto A."/>
            <person name="Ishii H."/>
            <person name="Satoh N."/>
            <person name="Nishiyama T."/>
            <person name="Hasebe M."/>
            <person name="Maruyama T."/>
            <person name="Minagawa J."/>
            <person name="Obokata J."/>
            <person name="Shigenobu S."/>
        </authorList>
    </citation>
    <scope>NUCLEOTIDE SEQUENCE [LARGE SCALE GENOMIC DNA]</scope>
</reference>
<dbReference type="EMBL" id="BLXT01004907">
    <property type="protein sequence ID" value="GFO17920.1"/>
    <property type="molecule type" value="Genomic_DNA"/>
</dbReference>
<dbReference type="SUPFAM" id="SSF56672">
    <property type="entry name" value="DNA/RNA polymerases"/>
    <property type="match status" value="1"/>
</dbReference>
<name>A0AAV4BBC2_9GAST</name>
<dbReference type="Pfam" id="PF17919">
    <property type="entry name" value="RT_RNaseH_2"/>
    <property type="match status" value="1"/>
</dbReference>
<dbReference type="InterPro" id="IPR041577">
    <property type="entry name" value="RT_RNaseH_2"/>
</dbReference>
<dbReference type="Gene3D" id="3.30.420.10">
    <property type="entry name" value="Ribonuclease H-like superfamily/Ribonuclease H"/>
    <property type="match status" value="1"/>
</dbReference>
<comment type="caution">
    <text evidence="2">The sequence shown here is derived from an EMBL/GenBank/DDBJ whole genome shotgun (WGS) entry which is preliminary data.</text>
</comment>
<dbReference type="InterPro" id="IPR050951">
    <property type="entry name" value="Retrovirus_Pol_polyprotein"/>
</dbReference>
<dbReference type="AlphaFoldDB" id="A0AAV4BBC2"/>